<comment type="caution">
    <text evidence="1">The sequence shown here is derived from an EMBL/GenBank/DDBJ whole genome shotgun (WGS) entry which is preliminary data.</text>
</comment>
<dbReference type="Proteomes" id="UP000708208">
    <property type="component" value="Unassembled WGS sequence"/>
</dbReference>
<keyword evidence="2" id="KW-1185">Reference proteome</keyword>
<name>A0A8J2NZF7_9HEXA</name>
<gene>
    <name evidence="1" type="ORF">AFUS01_LOCUS15194</name>
</gene>
<organism evidence="1 2">
    <name type="scientific">Allacma fusca</name>
    <dbReference type="NCBI Taxonomy" id="39272"/>
    <lineage>
        <taxon>Eukaryota</taxon>
        <taxon>Metazoa</taxon>
        <taxon>Ecdysozoa</taxon>
        <taxon>Arthropoda</taxon>
        <taxon>Hexapoda</taxon>
        <taxon>Collembola</taxon>
        <taxon>Symphypleona</taxon>
        <taxon>Sminthuridae</taxon>
        <taxon>Allacma</taxon>
    </lineage>
</organism>
<evidence type="ECO:0000313" key="2">
    <source>
        <dbReference type="Proteomes" id="UP000708208"/>
    </source>
</evidence>
<dbReference type="AlphaFoldDB" id="A0A8J2NZF7"/>
<dbReference type="EMBL" id="CAJVCH010133188">
    <property type="protein sequence ID" value="CAG7726275.1"/>
    <property type="molecule type" value="Genomic_DNA"/>
</dbReference>
<reference evidence="1" key="1">
    <citation type="submission" date="2021-06" db="EMBL/GenBank/DDBJ databases">
        <authorList>
            <person name="Hodson N. C."/>
            <person name="Mongue J. A."/>
            <person name="Jaron S. K."/>
        </authorList>
    </citation>
    <scope>NUCLEOTIDE SEQUENCE</scope>
</reference>
<evidence type="ECO:0000313" key="1">
    <source>
        <dbReference type="EMBL" id="CAG7726275.1"/>
    </source>
</evidence>
<proteinExistence type="predicted"/>
<protein>
    <submittedName>
        <fullName evidence="1">Uncharacterized protein</fullName>
    </submittedName>
</protein>
<feature type="non-terminal residue" evidence="1">
    <location>
        <position position="41"/>
    </location>
</feature>
<sequence>CSEVTAVKIAETVSPEESLIVEDLFQSICLKFCLRRNSQQE</sequence>
<accession>A0A8J2NZF7</accession>